<dbReference type="InterPro" id="IPR010982">
    <property type="entry name" value="Lambda_DNA-bd_dom_sf"/>
</dbReference>
<dbReference type="SMART" id="SM00530">
    <property type="entry name" value="HTH_XRE"/>
    <property type="match status" value="1"/>
</dbReference>
<dbReference type="EMBL" id="CP003923">
    <property type="protein sequence ID" value="AIC95415.1"/>
    <property type="molecule type" value="Genomic_DNA"/>
</dbReference>
<evidence type="ECO:0000259" key="1">
    <source>
        <dbReference type="PROSITE" id="PS50943"/>
    </source>
</evidence>
<sequence length="75" mass="8252">MTAVKDTSIGLYLKSLRKEKGLTIKQAAEIADVSGAHISRLETGARVHPKLDTLTKLSNTYEVELEEVLKSCGYM</sequence>
<dbReference type="GO" id="GO:0003677">
    <property type="term" value="F:DNA binding"/>
    <property type="evidence" value="ECO:0007669"/>
    <property type="project" value="InterPro"/>
</dbReference>
<dbReference type="HOGENOM" id="CLU_2663427_0_0_9"/>
<dbReference type="SUPFAM" id="SSF47413">
    <property type="entry name" value="lambda repressor-like DNA-binding domains"/>
    <property type="match status" value="1"/>
</dbReference>
<evidence type="ECO:0000313" key="3">
    <source>
        <dbReference type="Proteomes" id="UP000027142"/>
    </source>
</evidence>
<dbReference type="STRING" id="1246626.BleG1_2851"/>
<dbReference type="InterPro" id="IPR001387">
    <property type="entry name" value="Cro/C1-type_HTH"/>
</dbReference>
<gene>
    <name evidence="2" type="ORF">BleG1_2851</name>
</gene>
<reference evidence="2 3" key="1">
    <citation type="journal article" date="2014" name="Gene">
        <title>A comparative genomic analysis of the alkalitolerant soil bacterium Bacillus lehensis G1.</title>
        <authorList>
            <person name="Noor Y.M."/>
            <person name="Samsulrizal N.H."/>
            <person name="Jema'on N.A."/>
            <person name="Low K.O."/>
            <person name="Ramli A.N."/>
            <person name="Alias N.I."/>
            <person name="Damis S.I."/>
            <person name="Fuzi S.F."/>
            <person name="Isa M.N."/>
            <person name="Murad A.M."/>
            <person name="Raih M.F."/>
            <person name="Bakar F.D."/>
            <person name="Najimudin N."/>
            <person name="Mahadi N.M."/>
            <person name="Illias R.M."/>
        </authorList>
    </citation>
    <scope>NUCLEOTIDE SEQUENCE [LARGE SCALE GENOMIC DNA]</scope>
    <source>
        <strain evidence="2 3">G1</strain>
    </source>
</reference>
<dbReference type="CDD" id="cd00093">
    <property type="entry name" value="HTH_XRE"/>
    <property type="match status" value="1"/>
</dbReference>
<evidence type="ECO:0000313" key="2">
    <source>
        <dbReference type="EMBL" id="AIC95415.1"/>
    </source>
</evidence>
<dbReference type="Gene3D" id="1.10.260.40">
    <property type="entry name" value="lambda repressor-like DNA-binding domains"/>
    <property type="match status" value="1"/>
</dbReference>
<dbReference type="OrthoDB" id="194368at2"/>
<proteinExistence type="predicted"/>
<dbReference type="KEGG" id="ble:BleG1_2851"/>
<protein>
    <submittedName>
        <fullName evidence="2">HTH-type transcriptional repressor</fullName>
    </submittedName>
</protein>
<dbReference type="Proteomes" id="UP000027142">
    <property type="component" value="Chromosome"/>
</dbReference>
<name>A0A060M068_9BACI</name>
<dbReference type="AlphaFoldDB" id="A0A060M068"/>
<organism evidence="2 3">
    <name type="scientific">Shouchella lehensis G1</name>
    <dbReference type="NCBI Taxonomy" id="1246626"/>
    <lineage>
        <taxon>Bacteria</taxon>
        <taxon>Bacillati</taxon>
        <taxon>Bacillota</taxon>
        <taxon>Bacilli</taxon>
        <taxon>Bacillales</taxon>
        <taxon>Bacillaceae</taxon>
        <taxon>Shouchella</taxon>
    </lineage>
</organism>
<accession>A0A060M068</accession>
<dbReference type="RefSeq" id="WP_038482231.1">
    <property type="nucleotide sequence ID" value="NZ_CP003923.1"/>
</dbReference>
<feature type="domain" description="HTH cro/C1-type" evidence="1">
    <location>
        <begin position="13"/>
        <end position="68"/>
    </location>
</feature>
<dbReference type="PROSITE" id="PS50943">
    <property type="entry name" value="HTH_CROC1"/>
    <property type="match status" value="1"/>
</dbReference>
<keyword evidence="3" id="KW-1185">Reference proteome</keyword>
<dbReference type="Pfam" id="PF01381">
    <property type="entry name" value="HTH_3"/>
    <property type="match status" value="1"/>
</dbReference>